<gene>
    <name evidence="1" type="ORF">J4Q44_G00220320</name>
</gene>
<accession>A0AAN8LCX2</accession>
<protein>
    <submittedName>
        <fullName evidence="1">Uncharacterized protein</fullName>
    </submittedName>
</protein>
<sequence length="77" mass="8659">MQDGNPLILSRKKKTDLLTRGKESEEESDLSVKSQMQICLKMMIDIVIFNLKITKVVENDAIYSISGAVACSRRLTL</sequence>
<dbReference type="AlphaFoldDB" id="A0AAN8LCX2"/>
<evidence type="ECO:0000313" key="2">
    <source>
        <dbReference type="Proteomes" id="UP001356427"/>
    </source>
</evidence>
<reference evidence="1 2" key="1">
    <citation type="submission" date="2021-04" db="EMBL/GenBank/DDBJ databases">
        <authorList>
            <person name="De Guttry C."/>
            <person name="Zahm M."/>
            <person name="Klopp C."/>
            <person name="Cabau C."/>
            <person name="Louis A."/>
            <person name="Berthelot C."/>
            <person name="Parey E."/>
            <person name="Roest Crollius H."/>
            <person name="Montfort J."/>
            <person name="Robinson-Rechavi M."/>
            <person name="Bucao C."/>
            <person name="Bouchez O."/>
            <person name="Gislard M."/>
            <person name="Lluch J."/>
            <person name="Milhes M."/>
            <person name="Lampietro C."/>
            <person name="Lopez Roques C."/>
            <person name="Donnadieu C."/>
            <person name="Braasch I."/>
            <person name="Desvignes T."/>
            <person name="Postlethwait J."/>
            <person name="Bobe J."/>
            <person name="Wedekind C."/>
            <person name="Guiguen Y."/>
        </authorList>
    </citation>
    <scope>NUCLEOTIDE SEQUENCE [LARGE SCALE GENOMIC DNA]</scope>
    <source>
        <strain evidence="1">Cs_M1</strain>
        <tissue evidence="1">Blood</tissue>
    </source>
</reference>
<organism evidence="1 2">
    <name type="scientific">Coregonus suidteri</name>
    <dbReference type="NCBI Taxonomy" id="861788"/>
    <lineage>
        <taxon>Eukaryota</taxon>
        <taxon>Metazoa</taxon>
        <taxon>Chordata</taxon>
        <taxon>Craniata</taxon>
        <taxon>Vertebrata</taxon>
        <taxon>Euteleostomi</taxon>
        <taxon>Actinopterygii</taxon>
        <taxon>Neopterygii</taxon>
        <taxon>Teleostei</taxon>
        <taxon>Protacanthopterygii</taxon>
        <taxon>Salmoniformes</taxon>
        <taxon>Salmonidae</taxon>
        <taxon>Coregoninae</taxon>
        <taxon>Coregonus</taxon>
    </lineage>
</organism>
<comment type="caution">
    <text evidence="1">The sequence shown here is derived from an EMBL/GenBank/DDBJ whole genome shotgun (WGS) entry which is preliminary data.</text>
</comment>
<name>A0AAN8LCX2_9TELE</name>
<dbReference type="Proteomes" id="UP001356427">
    <property type="component" value="Unassembled WGS sequence"/>
</dbReference>
<keyword evidence="2" id="KW-1185">Reference proteome</keyword>
<proteinExistence type="predicted"/>
<evidence type="ECO:0000313" key="1">
    <source>
        <dbReference type="EMBL" id="KAK6306884.1"/>
    </source>
</evidence>
<dbReference type="EMBL" id="JAGTTL010000020">
    <property type="protein sequence ID" value="KAK6306884.1"/>
    <property type="molecule type" value="Genomic_DNA"/>
</dbReference>